<dbReference type="Gene3D" id="3.40.630.30">
    <property type="match status" value="1"/>
</dbReference>
<sequence length="204" mass="22869">MTGDRRPTLRTERIRLEPLTSRHAELLVELDSDPEVLRHIFGRALPRDEVLTEHLPRRLRPDGPPRGIGCWAGFGTDDGRFLGWWTLAVDDEDPTTAELGYRLRRDAWGHGLATEGSRALLDHAFGTLRLPYVWATTMAVNAGSRGVMRKLGMTHVRTEVQEWDDPLPGAELGEVRYEISREDWALPGSGISPGPEGRTSARRS</sequence>
<dbReference type="Pfam" id="PF13302">
    <property type="entry name" value="Acetyltransf_3"/>
    <property type="match status" value="1"/>
</dbReference>
<name>A0A4P7GRC2_9ACTN</name>
<evidence type="ECO:0000256" key="1">
    <source>
        <dbReference type="SAM" id="MobiDB-lite"/>
    </source>
</evidence>
<evidence type="ECO:0000313" key="4">
    <source>
        <dbReference type="Proteomes" id="UP000294894"/>
    </source>
</evidence>
<dbReference type="InterPro" id="IPR016181">
    <property type="entry name" value="Acyl_CoA_acyltransferase"/>
</dbReference>
<feature type="region of interest" description="Disordered" evidence="1">
    <location>
        <begin position="185"/>
        <end position="204"/>
    </location>
</feature>
<dbReference type="PANTHER" id="PTHR43792">
    <property type="entry name" value="GNAT FAMILY, PUTATIVE (AFU_ORTHOLOGUE AFUA_3G00765)-RELATED-RELATED"/>
    <property type="match status" value="1"/>
</dbReference>
<keyword evidence="4" id="KW-1185">Reference proteome</keyword>
<reference evidence="3 4" key="1">
    <citation type="submission" date="2019-03" db="EMBL/GenBank/DDBJ databases">
        <title>Three New Species of Nocardioides, Nocardioides euryhalodurans sp. nov., Nocardioides seonyuensis sp. nov. and Nocardioides eburneoflavus sp. nov., Iolated from Soil.</title>
        <authorList>
            <person name="Roh S.G."/>
            <person name="Lee C."/>
            <person name="Kim M.-K."/>
            <person name="Kim S.B."/>
        </authorList>
    </citation>
    <scope>NUCLEOTIDE SEQUENCE [LARGE SCALE GENOMIC DNA]</scope>
    <source>
        <strain evidence="3 4">MMS17-SY117</strain>
    </source>
</reference>
<dbReference type="AlphaFoldDB" id="A0A4P7GRC2"/>
<dbReference type="SUPFAM" id="SSF55729">
    <property type="entry name" value="Acyl-CoA N-acyltransferases (Nat)"/>
    <property type="match status" value="1"/>
</dbReference>
<dbReference type="PROSITE" id="PS51186">
    <property type="entry name" value="GNAT"/>
    <property type="match status" value="1"/>
</dbReference>
<dbReference type="InterPro" id="IPR000182">
    <property type="entry name" value="GNAT_dom"/>
</dbReference>
<organism evidence="3 4">
    <name type="scientific">Nocardioides euryhalodurans</name>
    <dbReference type="NCBI Taxonomy" id="2518370"/>
    <lineage>
        <taxon>Bacteria</taxon>
        <taxon>Bacillati</taxon>
        <taxon>Actinomycetota</taxon>
        <taxon>Actinomycetes</taxon>
        <taxon>Propionibacteriales</taxon>
        <taxon>Nocardioidaceae</taxon>
        <taxon>Nocardioides</taxon>
    </lineage>
</organism>
<gene>
    <name evidence="3" type="ORF">EXE57_08925</name>
</gene>
<dbReference type="GO" id="GO:0016747">
    <property type="term" value="F:acyltransferase activity, transferring groups other than amino-acyl groups"/>
    <property type="evidence" value="ECO:0007669"/>
    <property type="project" value="InterPro"/>
</dbReference>
<dbReference type="OrthoDB" id="3533156at2"/>
<proteinExistence type="predicted"/>
<feature type="domain" description="N-acetyltransferase" evidence="2">
    <location>
        <begin position="14"/>
        <end position="182"/>
    </location>
</feature>
<dbReference type="EMBL" id="CP038267">
    <property type="protein sequence ID" value="QBR94401.1"/>
    <property type="molecule type" value="Genomic_DNA"/>
</dbReference>
<accession>A0A4P7GRC2</accession>
<evidence type="ECO:0000259" key="2">
    <source>
        <dbReference type="PROSITE" id="PS51186"/>
    </source>
</evidence>
<dbReference type="PANTHER" id="PTHR43792:SF16">
    <property type="entry name" value="N-ACETYLTRANSFERASE DOMAIN-CONTAINING PROTEIN"/>
    <property type="match status" value="1"/>
</dbReference>
<dbReference type="KEGG" id="noy:EXE57_08925"/>
<protein>
    <submittedName>
        <fullName evidence="3">N-acetyltransferase</fullName>
    </submittedName>
</protein>
<evidence type="ECO:0000313" key="3">
    <source>
        <dbReference type="EMBL" id="QBR94401.1"/>
    </source>
</evidence>
<dbReference type="InterPro" id="IPR051531">
    <property type="entry name" value="N-acetyltransferase"/>
</dbReference>
<dbReference type="Proteomes" id="UP000294894">
    <property type="component" value="Chromosome"/>
</dbReference>
<keyword evidence="3" id="KW-0808">Transferase</keyword>